<dbReference type="CDD" id="cd16922">
    <property type="entry name" value="HATPase_EvgS-ArcB-TorS-like"/>
    <property type="match status" value="1"/>
</dbReference>
<evidence type="ECO:0000259" key="21">
    <source>
        <dbReference type="PROSITE" id="PS50839"/>
    </source>
</evidence>
<evidence type="ECO:0000313" key="23">
    <source>
        <dbReference type="EMBL" id="AAW76051.1"/>
    </source>
</evidence>
<keyword evidence="9 23" id="KW-0418">Kinase</keyword>
<organism evidence="23 24">
    <name type="scientific">Xanthomonas oryzae pv. oryzae (strain KACC10331 / KXO85)</name>
    <dbReference type="NCBI Taxonomy" id="291331"/>
    <lineage>
        <taxon>Bacteria</taxon>
        <taxon>Pseudomonadati</taxon>
        <taxon>Pseudomonadota</taxon>
        <taxon>Gammaproteobacteria</taxon>
        <taxon>Lysobacterales</taxon>
        <taxon>Lysobacteraceae</taxon>
        <taxon>Xanthomonas</taxon>
    </lineage>
</organism>
<dbReference type="PROSITE" id="PS50113">
    <property type="entry name" value="PAC"/>
    <property type="match status" value="1"/>
</dbReference>
<evidence type="ECO:0000256" key="12">
    <source>
        <dbReference type="ARBA" id="ARBA00023012"/>
    </source>
</evidence>
<evidence type="ECO:0000256" key="2">
    <source>
        <dbReference type="ARBA" id="ARBA00004651"/>
    </source>
</evidence>
<feature type="modified residue" description="4-aspartylphosphate" evidence="15">
    <location>
        <position position="1122"/>
    </location>
</feature>
<evidence type="ECO:0000256" key="14">
    <source>
        <dbReference type="PROSITE-ProRule" id="PRU00110"/>
    </source>
</evidence>
<feature type="domain" description="Response regulatory" evidence="18">
    <location>
        <begin position="930"/>
        <end position="1049"/>
    </location>
</feature>
<dbReference type="Gene3D" id="1.10.287.130">
    <property type="match status" value="1"/>
</dbReference>
<dbReference type="SUPFAM" id="SSF52172">
    <property type="entry name" value="CheY-like"/>
    <property type="match status" value="2"/>
</dbReference>
<feature type="domain" description="PAC" evidence="20">
    <location>
        <begin position="618"/>
        <end position="670"/>
    </location>
</feature>
<dbReference type="SMART" id="SM00086">
    <property type="entry name" value="PAC"/>
    <property type="match status" value="2"/>
</dbReference>
<feature type="domain" description="Response regulatory" evidence="18">
    <location>
        <begin position="1071"/>
        <end position="1189"/>
    </location>
</feature>
<dbReference type="InterPro" id="IPR013656">
    <property type="entry name" value="PAS_4"/>
</dbReference>
<dbReference type="Pfam" id="PF02518">
    <property type="entry name" value="HATPase_c"/>
    <property type="match status" value="1"/>
</dbReference>
<evidence type="ECO:0000256" key="8">
    <source>
        <dbReference type="ARBA" id="ARBA00022741"/>
    </source>
</evidence>
<dbReference type="InterPro" id="IPR006189">
    <property type="entry name" value="CHASE_dom"/>
</dbReference>
<evidence type="ECO:0000313" key="24">
    <source>
        <dbReference type="Proteomes" id="UP000006735"/>
    </source>
</evidence>
<dbReference type="Gene3D" id="3.30.450.350">
    <property type="entry name" value="CHASE domain"/>
    <property type="match status" value="1"/>
</dbReference>
<evidence type="ECO:0000259" key="18">
    <source>
        <dbReference type="PROSITE" id="PS50110"/>
    </source>
</evidence>
<dbReference type="FunFam" id="3.30.565.10:FF:000099">
    <property type="entry name" value="Sensory transduction histidine kinase"/>
    <property type="match status" value="1"/>
</dbReference>
<evidence type="ECO:0000259" key="19">
    <source>
        <dbReference type="PROSITE" id="PS50112"/>
    </source>
</evidence>
<keyword evidence="7 16" id="KW-0812">Transmembrane</keyword>
<sequence>MRCRRKELHSHSIVRRYNEVDVRRPELWARNGQREGTNMPKSRWDLRRIYGRRAFFGALLILSAGLIAAIVTGVWLQQHNEREREQRFQYVVRTLTRNISERMSTLEHGLRGARGAVIGAGSDIISRERFTSYSRSRDYPREFPGVLGYGYIHRVAPADEDAFLQNARADGAPDIQRRPLAPWDGERYIVLYFEPESSGNHPLGIDIASDPHRRAAALQAARSGEPIMTSPISLFGYRVPRESGFWLLLAIYREGMPLQTPQQRMVATSGWVYAPFSLAQIVQSALGERDDIALDISDRNEPTHNLYRSGTPAIDSALGPPVVTLLPMYGRTWVITAHPTASFIASLNQNSPWLIGGLVMAGSVLFAALLVLYFSNGLRREEVLRKQMELAALVSHSSEAIVAETPDGRITLWNPAAEAMFGYTAEEAIDQDLTMLLAPQAYAMPEIDHADAALAANASAAQTMHHRDGHQVHVLASKSPIIESEGTLSGHSHFFRDISDRVRSHQRSIDLNASLEHQVAERTGELVKFSVLQRAILAHAGYAIIATDSSGFVTLFNPAAEKMLGYNAAEVIGRRKASQFIEQDELQERARMLADQTGTPVAHTLEAIAALTSLGRSDTSEWTYVSHDGRRLPVLLTLSTLRDDHDQVIGYLGVAVDLTEQKLHEKQLRLAMDAAKSANQSKSDFLANMSHEIRTPMNAILGMLYLLQRSELPGAAQDMVAKIDRSARTLLEIINDILDFSKIEAGRIDLECAPFDLNQLFDNIAELMRSSLSAKPVEMIVEPLPRDSRWLLGDALRINQVLVNLVGNAIKFTEQGEVVLSVRRFPSGDPNKFKLLFSVRDTGIGISKEKQSLIFSPFLQADTSTSRRYGGSGLGLTISRRLIELMGGELEVESVPGRGSEFYFVITLEKSAPPQEQRDLPSLPPEAMPRVLIADDHDAALNNLVRIATELGWRVDAVASGQAALQAIEHAAEPYDIFLLDWRMPDIDGVAIAREIRARATPGPHPVIVMVTAYERRLLEQHPEQQDLDAVMTKPVTGAALHRLFEQLMDQRPGTRAATPTFVARRLEGVHLLLVDDSEINCEVAQRILEGEGAMVTVAHDGEQAVSTLKRTPNLFHLVLMDVQMPVVDGYEATRRLRQIPALASLPVIALTAGAFRPQQEKALAAGMNGFIAKPFNVEELVTAIRHFLQPGTRRIPSLPHETEVYAGPEWEHSEPELLDATRARSLWREREPYARYLTKLLRDNPDPAEVAAEHLRRNELPAIGAMAHKLRGAAGSLALPALADAAGDLETSIDEGHDITASLIALKDVMQRTAEAIQAFLQHGDTDIAADEDGVALDADSVQILTSAFASDNADQIDHALMICAPRLPRTLQEALQRAVEDFDFRRAETTLREWQTTHLH</sequence>
<dbReference type="Gene3D" id="1.20.120.160">
    <property type="entry name" value="HPT domain"/>
    <property type="match status" value="1"/>
</dbReference>
<dbReference type="PROSITE" id="PS50839">
    <property type="entry name" value="CHASE"/>
    <property type="match status" value="1"/>
</dbReference>
<feature type="domain" description="CHASE" evidence="21">
    <location>
        <begin position="121"/>
        <end position="288"/>
    </location>
</feature>
<dbReference type="InterPro" id="IPR036097">
    <property type="entry name" value="HisK_dim/P_sf"/>
</dbReference>
<dbReference type="KEGG" id="xoo:XOO2797"/>
<dbReference type="Pfam" id="PF00512">
    <property type="entry name" value="HisKA"/>
    <property type="match status" value="1"/>
</dbReference>
<dbReference type="InterPro" id="IPR005467">
    <property type="entry name" value="His_kinase_dom"/>
</dbReference>
<evidence type="ECO:0000256" key="16">
    <source>
        <dbReference type="SAM" id="Phobius"/>
    </source>
</evidence>
<feature type="transmembrane region" description="Helical" evidence="16">
    <location>
        <begin position="54"/>
        <end position="76"/>
    </location>
</feature>
<dbReference type="InterPro" id="IPR004358">
    <property type="entry name" value="Sig_transdc_His_kin-like_C"/>
</dbReference>
<feature type="modified residue" description="4-aspartylphosphate" evidence="15">
    <location>
        <position position="981"/>
    </location>
</feature>
<keyword evidence="24" id="KW-1185">Reference proteome</keyword>
<dbReference type="Pfam" id="PF08448">
    <property type="entry name" value="PAS_4"/>
    <property type="match status" value="1"/>
</dbReference>
<dbReference type="SMART" id="SM01079">
    <property type="entry name" value="CHASE"/>
    <property type="match status" value="1"/>
</dbReference>
<evidence type="ECO:0000256" key="6">
    <source>
        <dbReference type="ARBA" id="ARBA00022679"/>
    </source>
</evidence>
<dbReference type="InterPro" id="IPR008207">
    <property type="entry name" value="Sig_transdc_His_kin_Hpt_dom"/>
</dbReference>
<dbReference type="FunFam" id="1.10.287.130:FF:000038">
    <property type="entry name" value="Sensory transduction histidine kinase"/>
    <property type="match status" value="1"/>
</dbReference>
<dbReference type="Proteomes" id="UP000006735">
    <property type="component" value="Chromosome"/>
</dbReference>
<dbReference type="InterPro" id="IPR042240">
    <property type="entry name" value="CHASE_sf"/>
</dbReference>
<name>Q5GZ20_XANOR</name>
<feature type="domain" description="PAS" evidence="19">
    <location>
        <begin position="386"/>
        <end position="440"/>
    </location>
</feature>
<dbReference type="PRINTS" id="PR00344">
    <property type="entry name" value="BCTRLSENSOR"/>
</dbReference>
<dbReference type="CDD" id="cd00130">
    <property type="entry name" value="PAS"/>
    <property type="match status" value="2"/>
</dbReference>
<dbReference type="CDD" id="cd17546">
    <property type="entry name" value="REC_hyHK_CKI1_RcsC-like"/>
    <property type="match status" value="2"/>
</dbReference>
<dbReference type="GO" id="GO:0000155">
    <property type="term" value="F:phosphorelay sensor kinase activity"/>
    <property type="evidence" value="ECO:0007669"/>
    <property type="project" value="InterPro"/>
</dbReference>
<dbReference type="GO" id="GO:0005886">
    <property type="term" value="C:plasma membrane"/>
    <property type="evidence" value="ECO:0007669"/>
    <property type="project" value="UniProtKB-SubCell"/>
</dbReference>
<dbReference type="InterPro" id="IPR011006">
    <property type="entry name" value="CheY-like_superfamily"/>
</dbReference>
<evidence type="ECO:0000256" key="15">
    <source>
        <dbReference type="PROSITE-ProRule" id="PRU00169"/>
    </source>
</evidence>
<dbReference type="Pfam" id="PF01627">
    <property type="entry name" value="Hpt"/>
    <property type="match status" value="1"/>
</dbReference>
<dbReference type="STRING" id="291331.XOO2797"/>
<dbReference type="SMART" id="SM00091">
    <property type="entry name" value="PAS"/>
    <property type="match status" value="2"/>
</dbReference>
<feature type="modified residue" description="Phosphohistidine" evidence="14">
    <location>
        <position position="1269"/>
    </location>
</feature>
<evidence type="ECO:0000256" key="10">
    <source>
        <dbReference type="ARBA" id="ARBA00022840"/>
    </source>
</evidence>
<keyword evidence="10" id="KW-0067">ATP-binding</keyword>
<feature type="transmembrane region" description="Helical" evidence="16">
    <location>
        <begin position="353"/>
        <end position="375"/>
    </location>
</feature>
<dbReference type="SUPFAM" id="SSF47226">
    <property type="entry name" value="Histidine-containing phosphotransfer domain, HPT domain"/>
    <property type="match status" value="1"/>
</dbReference>
<dbReference type="SMART" id="SM00387">
    <property type="entry name" value="HATPase_c"/>
    <property type="match status" value="1"/>
</dbReference>
<dbReference type="Gene3D" id="3.40.50.2300">
    <property type="match status" value="2"/>
</dbReference>
<dbReference type="PANTHER" id="PTHR45339">
    <property type="entry name" value="HYBRID SIGNAL TRANSDUCTION HISTIDINE KINASE J"/>
    <property type="match status" value="1"/>
</dbReference>
<evidence type="ECO:0000256" key="13">
    <source>
        <dbReference type="ARBA" id="ARBA00023136"/>
    </source>
</evidence>
<dbReference type="Pfam" id="PF03924">
    <property type="entry name" value="CHASE"/>
    <property type="match status" value="1"/>
</dbReference>
<evidence type="ECO:0000256" key="4">
    <source>
        <dbReference type="ARBA" id="ARBA00022475"/>
    </source>
</evidence>
<evidence type="ECO:0000259" key="22">
    <source>
        <dbReference type="PROSITE" id="PS50894"/>
    </source>
</evidence>
<dbReference type="PROSITE" id="PS50109">
    <property type="entry name" value="HIS_KIN"/>
    <property type="match status" value="1"/>
</dbReference>
<dbReference type="NCBIfam" id="TIGR00229">
    <property type="entry name" value="sensory_box"/>
    <property type="match status" value="2"/>
</dbReference>
<evidence type="ECO:0000256" key="5">
    <source>
        <dbReference type="ARBA" id="ARBA00022553"/>
    </source>
</evidence>
<feature type="domain" description="HPt" evidence="22">
    <location>
        <begin position="1230"/>
        <end position="1321"/>
    </location>
</feature>
<keyword evidence="11 16" id="KW-1133">Transmembrane helix</keyword>
<dbReference type="GO" id="GO:0005524">
    <property type="term" value="F:ATP binding"/>
    <property type="evidence" value="ECO:0007669"/>
    <property type="project" value="UniProtKB-KW"/>
</dbReference>
<comment type="catalytic activity">
    <reaction evidence="1">
        <text>ATP + protein L-histidine = ADP + protein N-phospho-L-histidine.</text>
        <dbReference type="EC" id="2.7.13.3"/>
    </reaction>
</comment>
<dbReference type="InterPro" id="IPR001789">
    <property type="entry name" value="Sig_transdc_resp-reg_receiver"/>
</dbReference>
<evidence type="ECO:0000256" key="3">
    <source>
        <dbReference type="ARBA" id="ARBA00012438"/>
    </source>
</evidence>
<evidence type="ECO:0000259" key="20">
    <source>
        <dbReference type="PROSITE" id="PS50113"/>
    </source>
</evidence>
<dbReference type="PROSITE" id="PS50112">
    <property type="entry name" value="PAS"/>
    <property type="match status" value="2"/>
</dbReference>
<evidence type="ECO:0000259" key="17">
    <source>
        <dbReference type="PROSITE" id="PS50109"/>
    </source>
</evidence>
<dbReference type="EC" id="2.7.13.3" evidence="3"/>
<dbReference type="Gene3D" id="3.30.565.10">
    <property type="entry name" value="Histidine kinase-like ATPase, C-terminal domain"/>
    <property type="match status" value="1"/>
</dbReference>
<reference evidence="23 24" key="1">
    <citation type="journal article" date="2005" name="Nucleic Acids Res.">
        <title>The genome sequence of Xanthomonas oryzae pathovar oryzae KACC10331, the bacterial blight pathogen of rice.</title>
        <authorList>
            <person name="Lee B.M."/>
            <person name="Park Y.J."/>
            <person name="Park D.S."/>
            <person name="Kang H.W."/>
            <person name="Kim J.G."/>
            <person name="Song E.S."/>
            <person name="Park I.C."/>
            <person name="Yoon U.H."/>
            <person name="Hahn J.H."/>
            <person name="Koo B.S."/>
            <person name="Lee G.B."/>
            <person name="Kim H."/>
            <person name="Park H.S."/>
            <person name="Yoon K.O."/>
            <person name="Kim J.H."/>
            <person name="Jung C.H."/>
            <person name="Koh N.H."/>
            <person name="Seo J.S."/>
            <person name="Go S.J."/>
        </authorList>
    </citation>
    <scope>NUCLEOTIDE SEQUENCE [LARGE SCALE GENOMIC DNA]</scope>
    <source>
        <strain evidence="24">KACC10331 / KXO85</strain>
    </source>
</reference>
<dbReference type="InterPro" id="IPR001610">
    <property type="entry name" value="PAC"/>
</dbReference>
<dbReference type="PROSITE" id="PS50894">
    <property type="entry name" value="HPT"/>
    <property type="match status" value="1"/>
</dbReference>
<keyword evidence="6" id="KW-0808">Transferase</keyword>
<dbReference type="CDD" id="cd00082">
    <property type="entry name" value="HisKA"/>
    <property type="match status" value="1"/>
</dbReference>
<accession>Q5GZ20</accession>
<dbReference type="HOGENOM" id="CLU_000445_56_3_6"/>
<evidence type="ECO:0000256" key="7">
    <source>
        <dbReference type="ARBA" id="ARBA00022692"/>
    </source>
</evidence>
<dbReference type="SUPFAM" id="SSF55874">
    <property type="entry name" value="ATPase domain of HSP90 chaperone/DNA topoisomerase II/histidine kinase"/>
    <property type="match status" value="1"/>
</dbReference>
<dbReference type="InterPro" id="IPR036641">
    <property type="entry name" value="HPT_dom_sf"/>
</dbReference>
<keyword evidence="13 16" id="KW-0472">Membrane</keyword>
<dbReference type="Pfam" id="PF00072">
    <property type="entry name" value="Response_reg"/>
    <property type="match status" value="2"/>
</dbReference>
<keyword evidence="12" id="KW-0902">Two-component regulatory system</keyword>
<feature type="domain" description="PAS" evidence="19">
    <location>
        <begin position="544"/>
        <end position="593"/>
    </location>
</feature>
<dbReference type="SMR" id="Q5GZ20"/>
<dbReference type="SMART" id="SM00448">
    <property type="entry name" value="REC"/>
    <property type="match status" value="2"/>
</dbReference>
<evidence type="ECO:0000256" key="11">
    <source>
        <dbReference type="ARBA" id="ARBA00022989"/>
    </source>
</evidence>
<dbReference type="InterPro" id="IPR036890">
    <property type="entry name" value="HATPase_C_sf"/>
</dbReference>
<dbReference type="SUPFAM" id="SSF55785">
    <property type="entry name" value="PYP-like sensor domain (PAS domain)"/>
    <property type="match status" value="2"/>
</dbReference>
<proteinExistence type="predicted"/>
<dbReference type="InterPro" id="IPR003594">
    <property type="entry name" value="HATPase_dom"/>
</dbReference>
<keyword evidence="4" id="KW-1003">Cell membrane</keyword>
<gene>
    <name evidence="23" type="primary">BaeS</name>
    <name evidence="23" type="ordered locus">XOO2797</name>
</gene>
<dbReference type="PROSITE" id="PS50110">
    <property type="entry name" value="RESPONSE_REGULATORY"/>
    <property type="match status" value="2"/>
</dbReference>
<dbReference type="InterPro" id="IPR000014">
    <property type="entry name" value="PAS"/>
</dbReference>
<keyword evidence="8" id="KW-0547">Nucleotide-binding</keyword>
<protein>
    <recommendedName>
        <fullName evidence="3">histidine kinase</fullName>
        <ecNumber evidence="3">2.7.13.3</ecNumber>
    </recommendedName>
</protein>
<dbReference type="InterPro" id="IPR035965">
    <property type="entry name" value="PAS-like_dom_sf"/>
</dbReference>
<comment type="subcellular location">
    <subcellularLocation>
        <location evidence="2">Cell membrane</location>
        <topology evidence="2">Multi-pass membrane protein</topology>
    </subcellularLocation>
</comment>
<dbReference type="InterPro" id="IPR000700">
    <property type="entry name" value="PAS-assoc_C"/>
</dbReference>
<dbReference type="EMBL" id="AE013598">
    <property type="protein sequence ID" value="AAW76051.1"/>
    <property type="molecule type" value="Genomic_DNA"/>
</dbReference>
<feature type="domain" description="Histidine kinase" evidence="17">
    <location>
        <begin position="688"/>
        <end position="910"/>
    </location>
</feature>
<dbReference type="PANTHER" id="PTHR45339:SF1">
    <property type="entry name" value="HYBRID SIGNAL TRANSDUCTION HISTIDINE KINASE J"/>
    <property type="match status" value="1"/>
</dbReference>
<dbReference type="InterPro" id="IPR003661">
    <property type="entry name" value="HisK_dim/P_dom"/>
</dbReference>
<dbReference type="SMART" id="SM00388">
    <property type="entry name" value="HisKA"/>
    <property type="match status" value="1"/>
</dbReference>
<evidence type="ECO:0000256" key="9">
    <source>
        <dbReference type="ARBA" id="ARBA00022777"/>
    </source>
</evidence>
<dbReference type="SUPFAM" id="SSF47384">
    <property type="entry name" value="Homodimeric domain of signal transducing histidine kinase"/>
    <property type="match status" value="1"/>
</dbReference>
<dbReference type="Gene3D" id="3.30.450.20">
    <property type="entry name" value="PAS domain"/>
    <property type="match status" value="2"/>
</dbReference>
<dbReference type="Pfam" id="PF13426">
    <property type="entry name" value="PAS_9"/>
    <property type="match status" value="1"/>
</dbReference>
<evidence type="ECO:0000256" key="1">
    <source>
        <dbReference type="ARBA" id="ARBA00000085"/>
    </source>
</evidence>
<keyword evidence="5 15" id="KW-0597">Phosphoprotein</keyword>